<reference evidence="1 2" key="1">
    <citation type="submission" date="2020-07" db="EMBL/GenBank/DDBJ databases">
        <title>Sequencing the genomes of 1000 actinobacteria strains.</title>
        <authorList>
            <person name="Klenk H.-P."/>
        </authorList>
    </citation>
    <scope>NUCLEOTIDE SEQUENCE [LARGE SCALE GENOMIC DNA]</scope>
    <source>
        <strain evidence="1 2">DSM 22083</strain>
    </source>
</reference>
<dbReference type="EMBL" id="JACCBU010000001">
    <property type="protein sequence ID" value="NYE72552.1"/>
    <property type="molecule type" value="Genomic_DNA"/>
</dbReference>
<sequence>MINNGGGLFGADQQPDMLTDANLEAIEFVLECVGKGYVDPASPTYTSDNAQSQWRAQKYGMGFDTAGLANNVGGDIAKQLAVGSPLTSPAGKQGMLYFPNNIMMYTNTPSQPATEAFVTYYYKNMAPLWTENTGIGLPPLKSITETEGFRKDANAVKAITEYQPIARTWAAPGSDALFLGVTTVDGTPAMDTFTQSVLGGKTTARDALTKLQDAVAKAIEAQG</sequence>
<comment type="caution">
    <text evidence="1">The sequence shown here is derived from an EMBL/GenBank/DDBJ whole genome shotgun (WGS) entry which is preliminary data.</text>
</comment>
<gene>
    <name evidence="1" type="ORF">BKA15_003881</name>
</gene>
<dbReference type="AlphaFoldDB" id="A0A7Y9I989"/>
<dbReference type="SUPFAM" id="SSF53850">
    <property type="entry name" value="Periplasmic binding protein-like II"/>
    <property type="match status" value="1"/>
</dbReference>
<evidence type="ECO:0000313" key="1">
    <source>
        <dbReference type="EMBL" id="NYE72552.1"/>
    </source>
</evidence>
<dbReference type="Gene3D" id="3.40.190.10">
    <property type="entry name" value="Periplasmic binding protein-like II"/>
    <property type="match status" value="1"/>
</dbReference>
<accession>A0A7Y9I989</accession>
<evidence type="ECO:0000313" key="2">
    <source>
        <dbReference type="Proteomes" id="UP000569914"/>
    </source>
</evidence>
<evidence type="ECO:0008006" key="3">
    <source>
        <dbReference type="Google" id="ProtNLM"/>
    </source>
</evidence>
<proteinExistence type="predicted"/>
<keyword evidence="2" id="KW-1185">Reference proteome</keyword>
<dbReference type="Proteomes" id="UP000569914">
    <property type="component" value="Unassembled WGS sequence"/>
</dbReference>
<protein>
    <recommendedName>
        <fullName evidence="3">Extracellular solute-binding protein</fullName>
    </recommendedName>
</protein>
<organism evidence="1 2">
    <name type="scientific">Microlunatus parietis</name>
    <dbReference type="NCBI Taxonomy" id="682979"/>
    <lineage>
        <taxon>Bacteria</taxon>
        <taxon>Bacillati</taxon>
        <taxon>Actinomycetota</taxon>
        <taxon>Actinomycetes</taxon>
        <taxon>Propionibacteriales</taxon>
        <taxon>Propionibacteriaceae</taxon>
        <taxon>Microlunatus</taxon>
    </lineage>
</organism>
<name>A0A7Y9I989_9ACTN</name>